<dbReference type="AlphaFoldDB" id="I5BVL8"/>
<dbReference type="EMBL" id="AJXZ01000038">
    <property type="protein sequence ID" value="EIM73620.1"/>
    <property type="molecule type" value="Genomic_DNA"/>
</dbReference>
<sequence length="54" mass="6150">MLKTPAPEQTALEMVTLDSLVPKDHLLRKIDAVIDFSFIHPVRGLYSRTMAARR</sequence>
<name>I5BVL8_9HYPH</name>
<accession>I5BVL8</accession>
<reference evidence="1 2" key="1">
    <citation type="journal article" date="2012" name="J. Bacteriol.">
        <title>Genome Sequence of Nitratireductor aquibiodomus Strain RA22.</title>
        <authorList>
            <person name="Singh A."/>
            <person name="Jangir P.K."/>
            <person name="Kumari C."/>
            <person name="Sharma R."/>
        </authorList>
    </citation>
    <scope>NUCLEOTIDE SEQUENCE [LARGE SCALE GENOMIC DNA]</scope>
    <source>
        <strain evidence="1 2">RA22</strain>
    </source>
</reference>
<protein>
    <submittedName>
        <fullName evidence="1">Transposase-related protein</fullName>
    </submittedName>
</protein>
<organism evidence="1 2">
    <name type="scientific">Nitratireductor aquibiodomus RA22</name>
    <dbReference type="NCBI Taxonomy" id="1189611"/>
    <lineage>
        <taxon>Bacteria</taxon>
        <taxon>Pseudomonadati</taxon>
        <taxon>Pseudomonadota</taxon>
        <taxon>Alphaproteobacteria</taxon>
        <taxon>Hyphomicrobiales</taxon>
        <taxon>Phyllobacteriaceae</taxon>
        <taxon>Nitratireductor</taxon>
    </lineage>
</organism>
<gene>
    <name evidence="1" type="ORF">A33O_15686</name>
</gene>
<evidence type="ECO:0000313" key="1">
    <source>
        <dbReference type="EMBL" id="EIM73620.1"/>
    </source>
</evidence>
<proteinExistence type="predicted"/>
<dbReference type="Proteomes" id="UP000004622">
    <property type="component" value="Unassembled WGS sequence"/>
</dbReference>
<comment type="caution">
    <text evidence="1">The sequence shown here is derived from an EMBL/GenBank/DDBJ whole genome shotgun (WGS) entry which is preliminary data.</text>
</comment>
<evidence type="ECO:0000313" key="2">
    <source>
        <dbReference type="Proteomes" id="UP000004622"/>
    </source>
</evidence>
<dbReference type="PATRIC" id="fig|1189611.3.peg.3171"/>